<feature type="domain" description="S1 motif" evidence="9">
    <location>
        <begin position="185"/>
        <end position="249"/>
    </location>
</feature>
<organism evidence="10 11">
    <name type="scientific">Candidatus Falkowbacteria bacterium HGW-Falkowbacteria-1</name>
    <dbReference type="NCBI Taxonomy" id="2013768"/>
    <lineage>
        <taxon>Bacteria</taxon>
        <taxon>Candidatus Falkowiibacteriota</taxon>
    </lineage>
</organism>
<name>A0A2N2EA75_9BACT</name>
<dbReference type="InterPro" id="IPR009019">
    <property type="entry name" value="KH_sf_prok-type"/>
</dbReference>
<dbReference type="SUPFAM" id="SSF69705">
    <property type="entry name" value="Transcription factor NusA, N-terminal domain"/>
    <property type="match status" value="1"/>
</dbReference>
<dbReference type="PANTHER" id="PTHR22648:SF0">
    <property type="entry name" value="TRANSCRIPTION TERMINATION_ANTITERMINATION PROTEIN NUSA"/>
    <property type="match status" value="1"/>
</dbReference>
<dbReference type="Gene3D" id="3.30.1480.10">
    <property type="entry name" value="NusA, N-terminal domain"/>
    <property type="match status" value="1"/>
</dbReference>
<sequence>MSELISAIKQVCEEKKIDYDLVVSAIESSLAAAYRKDYGNKLQNIKVNFNPETAKSKIYDVKTVVEDLSEEENLEIERQREEFENREKNKKERVVREKEVEKREEVRNEERDEDEKRFNPKTEIQLKDALIIKNDVKVGEEIVFELEEPEGYGRMAAQTAKQVIVQKIREIEKETIFNEFKDQEGGVVSGIIQRVEGRLVFVDLDKAIGILPMDEQIPNERYTIGNRIRVFIKEVRSGIRGAEIILSRKSEEIVKQIFMMEIPELSNGLIEIKNIAREAGSRSKIAIFTDSENIDPVGSCVGQRGVRIQTIISELGGEKIDIVEYSDDPVKYIANALAPAKIINIRIDEKSKRSIVKVEPDKLSLAIGKAGQNARLAARLTGWKIDILPYIEGEEAVVENKIETSAEMDNIELGNTNEEENKDKKETKGKEKKEKVAKEKPVKEKTVKEKAVTKDKKETKEKKVKKSSK</sequence>
<evidence type="ECO:0000256" key="1">
    <source>
        <dbReference type="ARBA" id="ARBA00022472"/>
    </source>
</evidence>
<dbReference type="FunFam" id="3.30.300.20:FF:000002">
    <property type="entry name" value="Transcription termination/antitermination protein NusA"/>
    <property type="match status" value="1"/>
</dbReference>
<dbReference type="InterPro" id="IPR036555">
    <property type="entry name" value="NusA_N_sf"/>
</dbReference>
<comment type="function">
    <text evidence="7">Participates in both transcription termination and antitermination.</text>
</comment>
<dbReference type="EMBL" id="PHAI01000001">
    <property type="protein sequence ID" value="PKM91625.1"/>
    <property type="molecule type" value="Genomic_DNA"/>
</dbReference>
<dbReference type="SMART" id="SM00316">
    <property type="entry name" value="S1"/>
    <property type="match status" value="1"/>
</dbReference>
<keyword evidence="1 7" id="KW-0806">Transcription termination</keyword>
<keyword evidence="4 7" id="KW-0694">RNA-binding</keyword>
<dbReference type="Pfam" id="PF08529">
    <property type="entry name" value="NusA_N"/>
    <property type="match status" value="2"/>
</dbReference>
<dbReference type="GO" id="GO:0005829">
    <property type="term" value="C:cytosol"/>
    <property type="evidence" value="ECO:0007669"/>
    <property type="project" value="TreeGrafter"/>
</dbReference>
<dbReference type="InterPro" id="IPR058582">
    <property type="entry name" value="KH_NusA_2nd"/>
</dbReference>
<evidence type="ECO:0000256" key="4">
    <source>
        <dbReference type="ARBA" id="ARBA00022884"/>
    </source>
</evidence>
<dbReference type="InterPro" id="IPR025249">
    <property type="entry name" value="TF_NusA_KH_1st"/>
</dbReference>
<dbReference type="GO" id="GO:0031564">
    <property type="term" value="P:transcription antitermination"/>
    <property type="evidence" value="ECO:0007669"/>
    <property type="project" value="UniProtKB-UniRule"/>
</dbReference>
<dbReference type="CDD" id="cd22529">
    <property type="entry name" value="KH-II_NusA_rpt2"/>
    <property type="match status" value="1"/>
</dbReference>
<evidence type="ECO:0000256" key="2">
    <source>
        <dbReference type="ARBA" id="ARBA00022490"/>
    </source>
</evidence>
<keyword evidence="6 7" id="KW-0804">Transcription</keyword>
<dbReference type="InterPro" id="IPR012340">
    <property type="entry name" value="NA-bd_OB-fold"/>
</dbReference>
<dbReference type="GO" id="GO:0003723">
    <property type="term" value="F:RNA binding"/>
    <property type="evidence" value="ECO:0007669"/>
    <property type="project" value="UniProtKB-UniRule"/>
</dbReference>
<proteinExistence type="inferred from homology"/>
<dbReference type="InterPro" id="IPR003029">
    <property type="entry name" value="S1_domain"/>
</dbReference>
<dbReference type="CDD" id="cd02134">
    <property type="entry name" value="KH-II_NusA_rpt1"/>
    <property type="match status" value="1"/>
</dbReference>
<comment type="caution">
    <text evidence="10">The sequence shown here is derived from an EMBL/GenBank/DDBJ whole genome shotgun (WGS) entry which is preliminary data.</text>
</comment>
<comment type="subcellular location">
    <subcellularLocation>
        <location evidence="7">Cytoplasm</location>
    </subcellularLocation>
</comment>
<evidence type="ECO:0000256" key="3">
    <source>
        <dbReference type="ARBA" id="ARBA00022814"/>
    </source>
</evidence>
<evidence type="ECO:0000313" key="10">
    <source>
        <dbReference type="EMBL" id="PKM91625.1"/>
    </source>
</evidence>
<dbReference type="SUPFAM" id="SSF50249">
    <property type="entry name" value="Nucleic acid-binding proteins"/>
    <property type="match status" value="1"/>
</dbReference>
<dbReference type="CDD" id="cd04455">
    <property type="entry name" value="S1_NusA"/>
    <property type="match status" value="1"/>
</dbReference>
<dbReference type="PROSITE" id="PS50126">
    <property type="entry name" value="S1"/>
    <property type="match status" value="1"/>
</dbReference>
<dbReference type="InterPro" id="IPR030842">
    <property type="entry name" value="TF_NusA_bacterial"/>
</dbReference>
<evidence type="ECO:0000256" key="7">
    <source>
        <dbReference type="HAMAP-Rule" id="MF_00945"/>
    </source>
</evidence>
<dbReference type="InterPro" id="IPR010213">
    <property type="entry name" value="TF_NusA"/>
</dbReference>
<dbReference type="Pfam" id="PF26594">
    <property type="entry name" value="KH_NusA_2nd"/>
    <property type="match status" value="1"/>
</dbReference>
<accession>A0A2N2EA75</accession>
<feature type="compositionally biased region" description="Basic and acidic residues" evidence="8">
    <location>
        <begin position="419"/>
        <end position="461"/>
    </location>
</feature>
<dbReference type="PANTHER" id="PTHR22648">
    <property type="entry name" value="TRANSCRIPTION TERMINATION FACTOR NUSA"/>
    <property type="match status" value="1"/>
</dbReference>
<keyword evidence="3 7" id="KW-0889">Transcription antitermination</keyword>
<evidence type="ECO:0000256" key="6">
    <source>
        <dbReference type="ARBA" id="ARBA00023163"/>
    </source>
</evidence>
<comment type="subunit">
    <text evidence="7">Monomer. Binds directly to the core enzyme of the DNA-dependent RNA polymerase and to nascent RNA.</text>
</comment>
<dbReference type="Pfam" id="PF00575">
    <property type="entry name" value="S1"/>
    <property type="match status" value="1"/>
</dbReference>
<dbReference type="AlphaFoldDB" id="A0A2N2EA75"/>
<dbReference type="SUPFAM" id="SSF54814">
    <property type="entry name" value="Prokaryotic type KH domain (KH-domain type II)"/>
    <property type="match status" value="2"/>
</dbReference>
<gene>
    <name evidence="7 10" type="primary">nusA</name>
    <name evidence="10" type="ORF">CVU82_00210</name>
</gene>
<dbReference type="Gene3D" id="2.40.50.140">
    <property type="entry name" value="Nucleic acid-binding proteins"/>
    <property type="match status" value="1"/>
</dbReference>
<dbReference type="SMART" id="SM00322">
    <property type="entry name" value="KH"/>
    <property type="match status" value="2"/>
</dbReference>
<dbReference type="Proteomes" id="UP000233517">
    <property type="component" value="Unassembled WGS sequence"/>
</dbReference>
<dbReference type="Pfam" id="PF13184">
    <property type="entry name" value="KH_NusA_1st"/>
    <property type="match status" value="1"/>
</dbReference>
<reference evidence="10 11" key="1">
    <citation type="journal article" date="2017" name="ISME J.">
        <title>Potential for microbial H2 and metal transformations associated with novel bacteria and archaea in deep terrestrial subsurface sediments.</title>
        <authorList>
            <person name="Hernsdorf A.W."/>
            <person name="Amano Y."/>
            <person name="Miyakawa K."/>
            <person name="Ise K."/>
            <person name="Suzuki Y."/>
            <person name="Anantharaman K."/>
            <person name="Probst A."/>
            <person name="Burstein D."/>
            <person name="Thomas B.C."/>
            <person name="Banfield J.F."/>
        </authorList>
    </citation>
    <scope>NUCLEOTIDE SEQUENCE [LARGE SCALE GENOMIC DNA]</scope>
    <source>
        <strain evidence="10">HGW-Falkowbacteria-1</strain>
    </source>
</reference>
<evidence type="ECO:0000256" key="5">
    <source>
        <dbReference type="ARBA" id="ARBA00023015"/>
    </source>
</evidence>
<comment type="similarity">
    <text evidence="7">Belongs to the NusA family.</text>
</comment>
<dbReference type="GO" id="GO:0003700">
    <property type="term" value="F:DNA-binding transcription factor activity"/>
    <property type="evidence" value="ECO:0007669"/>
    <property type="project" value="InterPro"/>
</dbReference>
<dbReference type="NCBIfam" id="TIGR01953">
    <property type="entry name" value="NusA"/>
    <property type="match status" value="1"/>
</dbReference>
<feature type="region of interest" description="Disordered" evidence="8">
    <location>
        <begin position="408"/>
        <end position="469"/>
    </location>
</feature>
<dbReference type="InterPro" id="IPR013735">
    <property type="entry name" value="TF_NusA_N"/>
</dbReference>
<dbReference type="FunFam" id="3.30.300.20:FF:000005">
    <property type="entry name" value="Transcription termination/antitermination protein NusA"/>
    <property type="match status" value="1"/>
</dbReference>
<dbReference type="InterPro" id="IPR004087">
    <property type="entry name" value="KH_dom"/>
</dbReference>
<evidence type="ECO:0000256" key="8">
    <source>
        <dbReference type="SAM" id="MobiDB-lite"/>
    </source>
</evidence>
<dbReference type="Gene3D" id="3.30.300.20">
    <property type="match status" value="2"/>
</dbReference>
<keyword evidence="5 7" id="KW-0805">Transcription regulation</keyword>
<evidence type="ECO:0000313" key="11">
    <source>
        <dbReference type="Proteomes" id="UP000233517"/>
    </source>
</evidence>
<dbReference type="HAMAP" id="MF_00945_B">
    <property type="entry name" value="NusA_B"/>
    <property type="match status" value="1"/>
</dbReference>
<keyword evidence="2 7" id="KW-0963">Cytoplasm</keyword>
<protein>
    <recommendedName>
        <fullName evidence="7">Transcription termination/antitermination protein NusA</fullName>
    </recommendedName>
</protein>
<dbReference type="InterPro" id="IPR015946">
    <property type="entry name" value="KH_dom-like_a/b"/>
</dbReference>
<feature type="region of interest" description="Disordered" evidence="8">
    <location>
        <begin position="79"/>
        <end position="117"/>
    </location>
</feature>
<dbReference type="GO" id="GO:0006353">
    <property type="term" value="P:DNA-templated transcription termination"/>
    <property type="evidence" value="ECO:0007669"/>
    <property type="project" value="UniProtKB-UniRule"/>
</dbReference>
<evidence type="ECO:0000259" key="9">
    <source>
        <dbReference type="PROSITE" id="PS50126"/>
    </source>
</evidence>